<keyword evidence="3" id="KW-0677">Repeat</keyword>
<evidence type="ECO:0000256" key="5">
    <source>
        <dbReference type="ARBA" id="ARBA00022833"/>
    </source>
</evidence>
<feature type="domain" description="C2H2-type" evidence="13">
    <location>
        <begin position="551"/>
        <end position="580"/>
    </location>
</feature>
<feature type="domain" description="C2H2-type" evidence="13">
    <location>
        <begin position="581"/>
        <end position="610"/>
    </location>
</feature>
<dbReference type="Pfam" id="PF00096">
    <property type="entry name" value="zf-C2H2"/>
    <property type="match status" value="2"/>
</dbReference>
<dbReference type="GO" id="GO:0008270">
    <property type="term" value="F:zinc ion binding"/>
    <property type="evidence" value="ECO:0007669"/>
    <property type="project" value="UniProtKB-KW"/>
</dbReference>
<keyword evidence="7" id="KW-0238">DNA-binding</keyword>
<keyword evidence="6" id="KW-0805">Transcription regulation</keyword>
<evidence type="ECO:0000256" key="7">
    <source>
        <dbReference type="ARBA" id="ARBA00023125"/>
    </source>
</evidence>
<feature type="region of interest" description="Disordered" evidence="12">
    <location>
        <begin position="186"/>
        <end position="205"/>
    </location>
</feature>
<evidence type="ECO:0000256" key="11">
    <source>
        <dbReference type="PROSITE-ProRule" id="PRU00042"/>
    </source>
</evidence>
<feature type="compositionally biased region" description="Polar residues" evidence="12">
    <location>
        <begin position="333"/>
        <end position="352"/>
    </location>
</feature>
<comment type="similarity">
    <text evidence="10">Belongs to the Sp1 C2H2-type zinc-finger protein family.</text>
</comment>
<evidence type="ECO:0000259" key="13">
    <source>
        <dbReference type="PROSITE" id="PS50157"/>
    </source>
</evidence>
<dbReference type="InterPro" id="IPR036236">
    <property type="entry name" value="Znf_C2H2_sf"/>
</dbReference>
<evidence type="ECO:0000256" key="8">
    <source>
        <dbReference type="ARBA" id="ARBA00023163"/>
    </source>
</evidence>
<organism evidence="14">
    <name type="scientific">Clytia hemisphaerica</name>
    <dbReference type="NCBI Taxonomy" id="252671"/>
    <lineage>
        <taxon>Eukaryota</taxon>
        <taxon>Metazoa</taxon>
        <taxon>Cnidaria</taxon>
        <taxon>Hydrozoa</taxon>
        <taxon>Hydroidolina</taxon>
        <taxon>Leptothecata</taxon>
        <taxon>Obeliida</taxon>
        <taxon>Clytiidae</taxon>
        <taxon>Clytia</taxon>
    </lineage>
</organism>
<keyword evidence="8" id="KW-0804">Transcription</keyword>
<evidence type="ECO:0000256" key="9">
    <source>
        <dbReference type="ARBA" id="ARBA00023242"/>
    </source>
</evidence>
<evidence type="ECO:0000256" key="1">
    <source>
        <dbReference type="ARBA" id="ARBA00004123"/>
    </source>
</evidence>
<dbReference type="EMBL" id="GBGP01000250">
    <property type="protein sequence ID" value="JAC84945.1"/>
    <property type="molecule type" value="mRNA"/>
</dbReference>
<reference evidence="14" key="1">
    <citation type="journal article" date="2014" name="PLoS Genet.">
        <title>Differential Responses to Wnt and PCP Disruption Predict Expression and Developmental Function of Conserved and Novel Genes in a Cnidarian.</title>
        <authorList>
            <person name="Lapebie P."/>
            <person name="Ruggiero A."/>
            <person name="Barreau C."/>
            <person name="Chevalier S."/>
            <person name="Chang P."/>
            <person name="Dru P."/>
            <person name="Houliston E."/>
            <person name="Momose T."/>
        </authorList>
    </citation>
    <scope>NUCLEOTIDE SEQUENCE</scope>
</reference>
<evidence type="ECO:0000256" key="4">
    <source>
        <dbReference type="ARBA" id="ARBA00022771"/>
    </source>
</evidence>
<dbReference type="PROSITE" id="PS00028">
    <property type="entry name" value="ZINC_FINGER_C2H2_1"/>
    <property type="match status" value="3"/>
</dbReference>
<proteinExistence type="evidence at transcript level"/>
<feature type="domain" description="C2H2-type" evidence="13">
    <location>
        <begin position="611"/>
        <end position="638"/>
    </location>
</feature>
<keyword evidence="5" id="KW-0862">Zinc</keyword>
<dbReference type="PANTHER" id="PTHR23235">
    <property type="entry name" value="KRUEPPEL-LIKE TRANSCRIPTION FACTOR"/>
    <property type="match status" value="1"/>
</dbReference>
<dbReference type="PANTHER" id="PTHR23235:SF165">
    <property type="entry name" value="TRANSCRIPTION FACTOR BTD"/>
    <property type="match status" value="1"/>
</dbReference>
<dbReference type="FunFam" id="3.30.160.60:FF:000624">
    <property type="entry name" value="zinc finger protein 697"/>
    <property type="match status" value="1"/>
</dbReference>
<feature type="compositionally biased region" description="Polar residues" evidence="12">
    <location>
        <begin position="238"/>
        <end position="264"/>
    </location>
</feature>
<evidence type="ECO:0000256" key="10">
    <source>
        <dbReference type="ARBA" id="ARBA00038409"/>
    </source>
</evidence>
<dbReference type="GO" id="GO:0005634">
    <property type="term" value="C:nucleus"/>
    <property type="evidence" value="ECO:0007669"/>
    <property type="project" value="UniProtKB-SubCell"/>
</dbReference>
<feature type="region of interest" description="Disordered" evidence="12">
    <location>
        <begin position="331"/>
        <end position="427"/>
    </location>
</feature>
<keyword evidence="2" id="KW-0479">Metal-binding</keyword>
<feature type="compositionally biased region" description="Polar residues" evidence="12">
    <location>
        <begin position="361"/>
        <end position="370"/>
    </location>
</feature>
<dbReference type="PROSITE" id="PS50157">
    <property type="entry name" value="ZINC_FINGER_C2H2_2"/>
    <property type="match status" value="3"/>
</dbReference>
<evidence type="ECO:0000256" key="2">
    <source>
        <dbReference type="ARBA" id="ARBA00022723"/>
    </source>
</evidence>
<feature type="region of interest" description="Disordered" evidence="12">
    <location>
        <begin position="212"/>
        <end position="270"/>
    </location>
</feature>
<feature type="compositionally biased region" description="Polar residues" evidence="12">
    <location>
        <begin position="221"/>
        <end position="230"/>
    </location>
</feature>
<feature type="region of interest" description="Disordered" evidence="12">
    <location>
        <begin position="625"/>
        <end position="651"/>
    </location>
</feature>
<name>A0A069DMG0_9CNID</name>
<protein>
    <submittedName>
        <fullName evidence="14">ZnfA Zn finger transcription factor</fullName>
    </submittedName>
</protein>
<dbReference type="FunFam" id="3.30.160.60:FF:000014">
    <property type="entry name" value="Transcription factor Sp3"/>
    <property type="match status" value="1"/>
</dbReference>
<sequence>MRPYAIKKDDAKLGTNIAHTTSIQPSPLALLAATCSRIGDTLHESHPVFTQKNLTNFIEKKIYDANTRSSITSSTTQHFNIDQTNRTTNLPQNTNCLHHCQPTTETLDLPNTNTTQSFHHHTPSNKQLTSSNFKIKIEDLTPQTTAGTIPTNNTLDYNQNYTESMHICPNIVNETRMFEPQARPSFTHSCRHEPAHSTSSCEHQTSSVIQIQHQSSCQHSASENTSTLTHIPSGAVSPANSSTSSCLYQPSSTGSSTSHQQLSPSCGPGMTTLSHLPISTNASSTLNNNNLFADNSSFARTKSTTSINPWQNQSVHRLATQETIHKPSCMIHENSSFTGGQTTHNTVPSSPQERAFRTYSPPEQFSSSFRSPEYGPPSVESHHSAPSHYGSSSQPIPSPHHNQQQQTFDGYGAPSTFENMDVKPDPYALQNMRNSSGMSYDSHPHNMSTPPESMPLQSPHYMTHGHPTMDYGTGYPGSFPMHQNPDMVGNPMAGPPDMIPPPNFVDYQYQQQMFYSRENRRPRRIACTCPNCRDGENKTVTTKDGKQRKLHICHIPGCGKEYGKTSHLRAHLRWHAGERPFACNWLFCNKRFTRSDELQRHRRTHTGDKRFECNVCLKKFMRSDHLSKHMKTHQSQQNKQQNKQDKLSTNDNNAIENNMAAVSKGTPINKQQTMITSDHQASVVHHHHHLDQKSTNNLGLPDVMNL</sequence>
<feature type="compositionally biased region" description="Polar residues" evidence="12">
    <location>
        <begin position="389"/>
        <end position="408"/>
    </location>
</feature>
<dbReference type="GO" id="GO:0000981">
    <property type="term" value="F:DNA-binding transcription factor activity, RNA polymerase II-specific"/>
    <property type="evidence" value="ECO:0007669"/>
    <property type="project" value="TreeGrafter"/>
</dbReference>
<comment type="subcellular location">
    <subcellularLocation>
        <location evidence="1">Nucleus</location>
    </subcellularLocation>
</comment>
<dbReference type="InterPro" id="IPR013087">
    <property type="entry name" value="Znf_C2H2_type"/>
</dbReference>
<keyword evidence="4 11" id="KW-0863">Zinc-finger</keyword>
<dbReference type="SUPFAM" id="SSF57667">
    <property type="entry name" value="beta-beta-alpha zinc fingers"/>
    <property type="match status" value="2"/>
</dbReference>
<dbReference type="GO" id="GO:0000978">
    <property type="term" value="F:RNA polymerase II cis-regulatory region sequence-specific DNA binding"/>
    <property type="evidence" value="ECO:0007669"/>
    <property type="project" value="TreeGrafter"/>
</dbReference>
<dbReference type="AlphaFoldDB" id="A0A069DMG0"/>
<evidence type="ECO:0000256" key="3">
    <source>
        <dbReference type="ARBA" id="ARBA00022737"/>
    </source>
</evidence>
<evidence type="ECO:0000256" key="6">
    <source>
        <dbReference type="ARBA" id="ARBA00023015"/>
    </source>
</evidence>
<keyword evidence="9" id="KW-0539">Nucleus</keyword>
<evidence type="ECO:0000256" key="12">
    <source>
        <dbReference type="SAM" id="MobiDB-lite"/>
    </source>
</evidence>
<dbReference type="Gene3D" id="3.30.160.60">
    <property type="entry name" value="Classic Zinc Finger"/>
    <property type="match status" value="3"/>
</dbReference>
<evidence type="ECO:0000313" key="14">
    <source>
        <dbReference type="EMBL" id="JAC84945.1"/>
    </source>
</evidence>
<accession>A0A069DMG0</accession>
<feature type="region of interest" description="Disordered" evidence="12">
    <location>
        <begin position="678"/>
        <end position="706"/>
    </location>
</feature>
<dbReference type="SMART" id="SM00355">
    <property type="entry name" value="ZnF_C2H2"/>
    <property type="match status" value="3"/>
</dbReference>